<name>E0XRR3_9GAMM</name>
<reference evidence="1" key="1">
    <citation type="journal article" date="2011" name="Environ. Microbiol.">
        <title>Time-series analyses of Monterey Bay coastal microbial picoplankton using a 'genome proxy' microarray.</title>
        <authorList>
            <person name="Rich V.I."/>
            <person name="Pham V.D."/>
            <person name="Eppley J."/>
            <person name="Shi Y."/>
            <person name="DeLong E.F."/>
        </authorList>
    </citation>
    <scope>NUCLEOTIDE SEQUENCE</scope>
</reference>
<accession>E0XRR3</accession>
<sequence>MAFLLDGKPLAVDVPFTYGDIHYPANWLRLSTAQEKKDLGITEVADAPTYDSRFYNGDGSAKTLTDTNATDENGDLLKDENGDQVVILGVKSILKAQEKATAGSLLAKYDWYVIRKTEKDTAIPSAITTYRDAVRTACNTRETEIDNCADTAALVTLYGVTTDSNGKFVKYNMTQYPVDPNE</sequence>
<organism evidence="1">
    <name type="scientific">uncultured gamma proteobacterium HF0070_03O15</name>
    <dbReference type="NCBI Taxonomy" id="710982"/>
    <lineage>
        <taxon>Bacteria</taxon>
        <taxon>Pseudomonadati</taxon>
        <taxon>Pseudomonadota</taxon>
        <taxon>Gammaproteobacteria</taxon>
        <taxon>environmental samples</taxon>
    </lineage>
</organism>
<dbReference type="EMBL" id="GU474854">
    <property type="protein sequence ID" value="ADI17104.1"/>
    <property type="molecule type" value="Genomic_DNA"/>
</dbReference>
<evidence type="ECO:0000313" key="1">
    <source>
        <dbReference type="EMBL" id="ADI17104.1"/>
    </source>
</evidence>
<dbReference type="AlphaFoldDB" id="E0XRR3"/>
<proteinExistence type="predicted"/>
<protein>
    <submittedName>
        <fullName evidence="1">Uncharacterized protein</fullName>
    </submittedName>
</protein>